<reference evidence="2 3" key="1">
    <citation type="submission" date="2021-06" db="EMBL/GenBank/DDBJ databases">
        <title>New haloarchaea isolates fom saline soil.</title>
        <authorList>
            <person name="Duran-Viseras A."/>
            <person name="Sanchez-Porro C.S."/>
            <person name="Ventosa A."/>
        </authorList>
    </citation>
    <scope>NUCLEOTIDE SEQUENCE [LARGE SCALE GENOMIC DNA]</scope>
    <source>
        <strain evidence="2 3">JCM 183640</strain>
    </source>
</reference>
<dbReference type="RefSeq" id="WP_162317612.1">
    <property type="nucleotide sequence ID" value="NZ_JAHQXF010000002.1"/>
</dbReference>
<evidence type="ECO:0000313" key="3">
    <source>
        <dbReference type="Proteomes" id="UP000766550"/>
    </source>
</evidence>
<sequence>MERTVDGEKWVTRGWVNVLQVLYETDVVVSLSHMTVPEHMSEDRYDVVESLSTDSKLLTETELTEDQAIIELNHLLDEGLVHYLRPFEDTDFVVYRLTEEGYRVAHDWYRTQKEDKWRSESRKIDVVLTLATGLLAATALIQGYLAYQEVQPPEQLWLLGGAGIVLVLTFSLVIGRRGSRGPNLW</sequence>
<keyword evidence="1" id="KW-1133">Transmembrane helix</keyword>
<organism evidence="2 3">
    <name type="scientific">Haloarcula limicola</name>
    <dbReference type="NCBI Taxonomy" id="1429915"/>
    <lineage>
        <taxon>Archaea</taxon>
        <taxon>Methanobacteriati</taxon>
        <taxon>Methanobacteriota</taxon>
        <taxon>Stenosarchaea group</taxon>
        <taxon>Halobacteria</taxon>
        <taxon>Halobacteriales</taxon>
        <taxon>Haloarculaceae</taxon>
        <taxon>Haloarcula</taxon>
    </lineage>
</organism>
<dbReference type="AlphaFoldDB" id="A0A8J7Y5Q5"/>
<dbReference type="EMBL" id="JAHQXF010000002">
    <property type="protein sequence ID" value="MBV0924752.1"/>
    <property type="molecule type" value="Genomic_DNA"/>
</dbReference>
<protein>
    <submittedName>
        <fullName evidence="2">Uncharacterized protein</fullName>
    </submittedName>
</protein>
<evidence type="ECO:0000256" key="1">
    <source>
        <dbReference type="SAM" id="Phobius"/>
    </source>
</evidence>
<evidence type="ECO:0000313" key="2">
    <source>
        <dbReference type="EMBL" id="MBV0924752.1"/>
    </source>
</evidence>
<dbReference type="InterPro" id="IPR036390">
    <property type="entry name" value="WH_DNA-bd_sf"/>
</dbReference>
<accession>A0A8J7Y5Q5</accession>
<proteinExistence type="predicted"/>
<feature type="transmembrane region" description="Helical" evidence="1">
    <location>
        <begin position="126"/>
        <end position="145"/>
    </location>
</feature>
<keyword evidence="1" id="KW-0812">Transmembrane</keyword>
<keyword evidence="1" id="KW-0472">Membrane</keyword>
<keyword evidence="3" id="KW-1185">Reference proteome</keyword>
<dbReference type="SUPFAM" id="SSF46785">
    <property type="entry name" value="Winged helix' DNA-binding domain"/>
    <property type="match status" value="1"/>
</dbReference>
<gene>
    <name evidence="2" type="ORF">KTS45_11130</name>
</gene>
<dbReference type="Proteomes" id="UP000766550">
    <property type="component" value="Unassembled WGS sequence"/>
</dbReference>
<feature type="transmembrane region" description="Helical" evidence="1">
    <location>
        <begin position="157"/>
        <end position="175"/>
    </location>
</feature>
<name>A0A8J7Y5Q5_9EURY</name>
<comment type="caution">
    <text evidence="2">The sequence shown here is derived from an EMBL/GenBank/DDBJ whole genome shotgun (WGS) entry which is preliminary data.</text>
</comment>